<comment type="cofactor">
    <cofactor evidence="1">
        <name>Mg(2+)</name>
        <dbReference type="ChEBI" id="CHEBI:18420"/>
    </cofactor>
</comment>
<keyword evidence="7" id="KW-1185">Reference proteome</keyword>
<dbReference type="OrthoDB" id="5645859at2"/>
<dbReference type="EC" id="2.7.7.65" evidence="2"/>
<evidence type="ECO:0000256" key="2">
    <source>
        <dbReference type="ARBA" id="ARBA00012528"/>
    </source>
</evidence>
<evidence type="ECO:0000256" key="4">
    <source>
        <dbReference type="SAM" id="Phobius"/>
    </source>
</evidence>
<feature type="transmembrane region" description="Helical" evidence="4">
    <location>
        <begin position="175"/>
        <end position="195"/>
    </location>
</feature>
<dbReference type="InterPro" id="IPR050469">
    <property type="entry name" value="Diguanylate_Cyclase"/>
</dbReference>
<dbReference type="SMART" id="SM00267">
    <property type="entry name" value="GGDEF"/>
    <property type="match status" value="1"/>
</dbReference>
<keyword evidence="4" id="KW-0472">Membrane</keyword>
<dbReference type="Proteomes" id="UP000256763">
    <property type="component" value="Unassembled WGS sequence"/>
</dbReference>
<keyword evidence="4" id="KW-0812">Transmembrane</keyword>
<dbReference type="Gene3D" id="3.30.70.270">
    <property type="match status" value="1"/>
</dbReference>
<gene>
    <name evidence="6" type="ORF">CAL65_11455</name>
</gene>
<evidence type="ECO:0000259" key="5">
    <source>
        <dbReference type="PROSITE" id="PS50887"/>
    </source>
</evidence>
<dbReference type="GO" id="GO:0052621">
    <property type="term" value="F:diguanylate cyclase activity"/>
    <property type="evidence" value="ECO:0007669"/>
    <property type="project" value="UniProtKB-EC"/>
</dbReference>
<protein>
    <recommendedName>
        <fullName evidence="2">diguanylate cyclase</fullName>
        <ecNumber evidence="2">2.7.7.65</ecNumber>
    </recommendedName>
</protein>
<evidence type="ECO:0000256" key="1">
    <source>
        <dbReference type="ARBA" id="ARBA00001946"/>
    </source>
</evidence>
<dbReference type="NCBIfam" id="TIGR00254">
    <property type="entry name" value="GGDEF"/>
    <property type="match status" value="1"/>
</dbReference>
<dbReference type="InterPro" id="IPR029787">
    <property type="entry name" value="Nucleotide_cyclase"/>
</dbReference>
<name>A0A3E0WVN9_9GAMM</name>
<feature type="transmembrane region" description="Helical" evidence="4">
    <location>
        <begin position="148"/>
        <end position="169"/>
    </location>
</feature>
<dbReference type="PROSITE" id="PS50887">
    <property type="entry name" value="GGDEF"/>
    <property type="match status" value="1"/>
</dbReference>
<feature type="transmembrane region" description="Helical" evidence="4">
    <location>
        <begin position="96"/>
        <end position="118"/>
    </location>
</feature>
<evidence type="ECO:0000313" key="6">
    <source>
        <dbReference type="EMBL" id="RFA36065.1"/>
    </source>
</evidence>
<dbReference type="Pfam" id="PF00990">
    <property type="entry name" value="GGDEF"/>
    <property type="match status" value="1"/>
</dbReference>
<evidence type="ECO:0000256" key="3">
    <source>
        <dbReference type="ARBA" id="ARBA00034247"/>
    </source>
</evidence>
<feature type="domain" description="GGDEF" evidence="5">
    <location>
        <begin position="259"/>
        <end position="392"/>
    </location>
</feature>
<dbReference type="EMBL" id="NFZW01000010">
    <property type="protein sequence ID" value="RFA36065.1"/>
    <property type="molecule type" value="Genomic_DNA"/>
</dbReference>
<dbReference type="InterPro" id="IPR043128">
    <property type="entry name" value="Rev_trsase/Diguanyl_cyclase"/>
</dbReference>
<organism evidence="6 7">
    <name type="scientific">Alkalilimnicola ehrlichii</name>
    <dbReference type="NCBI Taxonomy" id="351052"/>
    <lineage>
        <taxon>Bacteria</taxon>
        <taxon>Pseudomonadati</taxon>
        <taxon>Pseudomonadota</taxon>
        <taxon>Gammaproteobacteria</taxon>
        <taxon>Chromatiales</taxon>
        <taxon>Ectothiorhodospiraceae</taxon>
        <taxon>Alkalilimnicola</taxon>
    </lineage>
</organism>
<dbReference type="FunFam" id="3.30.70.270:FF:000001">
    <property type="entry name" value="Diguanylate cyclase domain protein"/>
    <property type="match status" value="1"/>
</dbReference>
<dbReference type="RefSeq" id="WP_116302213.1">
    <property type="nucleotide sequence ID" value="NZ_NFZV01000009.1"/>
</dbReference>
<dbReference type="AlphaFoldDB" id="A0A3E0WVN9"/>
<dbReference type="InterPro" id="IPR000160">
    <property type="entry name" value="GGDEF_dom"/>
</dbReference>
<feature type="transmembrane region" description="Helical" evidence="4">
    <location>
        <begin position="67"/>
        <end position="89"/>
    </location>
</feature>
<dbReference type="SUPFAM" id="SSF55073">
    <property type="entry name" value="Nucleotide cyclase"/>
    <property type="match status" value="1"/>
</dbReference>
<dbReference type="PANTHER" id="PTHR45138">
    <property type="entry name" value="REGULATORY COMPONENTS OF SENSORY TRANSDUCTION SYSTEM"/>
    <property type="match status" value="1"/>
</dbReference>
<feature type="transmembrane region" description="Helical" evidence="4">
    <location>
        <begin position="39"/>
        <end position="61"/>
    </location>
</feature>
<comment type="caution">
    <text evidence="6">The sequence shown here is derived from an EMBL/GenBank/DDBJ whole genome shotgun (WGS) entry which is preliminary data.</text>
</comment>
<evidence type="ECO:0000313" key="7">
    <source>
        <dbReference type="Proteomes" id="UP000256763"/>
    </source>
</evidence>
<keyword evidence="4" id="KW-1133">Transmembrane helix</keyword>
<dbReference type="PANTHER" id="PTHR45138:SF9">
    <property type="entry name" value="DIGUANYLATE CYCLASE DGCM-RELATED"/>
    <property type="match status" value="1"/>
</dbReference>
<proteinExistence type="predicted"/>
<dbReference type="CDD" id="cd01949">
    <property type="entry name" value="GGDEF"/>
    <property type="match status" value="1"/>
</dbReference>
<accession>A0A3E0WVN9</accession>
<feature type="transmembrane region" description="Helical" evidence="4">
    <location>
        <begin position="124"/>
        <end position="141"/>
    </location>
</feature>
<comment type="catalytic activity">
    <reaction evidence="3">
        <text>2 GTP = 3',3'-c-di-GMP + 2 diphosphate</text>
        <dbReference type="Rhea" id="RHEA:24898"/>
        <dbReference type="ChEBI" id="CHEBI:33019"/>
        <dbReference type="ChEBI" id="CHEBI:37565"/>
        <dbReference type="ChEBI" id="CHEBI:58805"/>
        <dbReference type="EC" id="2.7.7.65"/>
    </reaction>
</comment>
<reference evidence="7" key="1">
    <citation type="submission" date="2017-05" db="EMBL/GenBank/DDBJ databases">
        <authorList>
            <person name="Sharma S."/>
            <person name="Sidhu C."/>
            <person name="Pinnaka A.K."/>
        </authorList>
    </citation>
    <scope>NUCLEOTIDE SEQUENCE [LARGE SCALE GENOMIC DNA]</scope>
    <source>
        <strain evidence="7">AK93</strain>
    </source>
</reference>
<sequence length="407" mass="45755">MIEQQPPPEYKINPWKVEFASAETETRYRGHTANTSARYLIRVLYGWILLVATFSYVDYFYNGFGRAFLLSVAGRALVIVIMVLSIYALNKRPSWAANGAAITPLLLFCVMLYPGLYFITPDEWTAWIAAIAMILIVIQYVQVPNRFLYSLAIGLLSAVLNLACLYAVSRPGLTHMLSLLLAFGLPVYAGSTISYRLHMLHRREFEALERAQKENERRKQLEATLKRQAETDPLTGLYNRRRYEELFEQAMAVARATGQPLAVCIIDLDHFKYINDTYGHAAGDLALSHIATVCRRELRESDIVGRLGGEEFLVVLPATSAEDAATVLNRLRTKIEADIIEAAEQSFQLTATFGVTELQPGDKALSDLLVRADKALYRGKHRGRNQVFAYDTRGGKETTTEARKTTT</sequence>